<evidence type="ECO:0000256" key="1">
    <source>
        <dbReference type="ARBA" id="ARBA00001971"/>
    </source>
</evidence>
<feature type="binding site" description="axial binding residue" evidence="8">
    <location>
        <position position="212"/>
    </location>
    <ligand>
        <name>heme</name>
        <dbReference type="ChEBI" id="CHEBI:30413"/>
    </ligand>
    <ligandPart>
        <name>Fe</name>
        <dbReference type="ChEBI" id="CHEBI:18248"/>
    </ligandPart>
</feature>
<dbReference type="Gene3D" id="1.10.630.10">
    <property type="entry name" value="Cytochrome P450"/>
    <property type="match status" value="1"/>
</dbReference>
<dbReference type="PANTHER" id="PTHR24305">
    <property type="entry name" value="CYTOCHROME P450"/>
    <property type="match status" value="1"/>
</dbReference>
<dbReference type="InterPro" id="IPR017972">
    <property type="entry name" value="Cyt_P450_CS"/>
</dbReference>
<dbReference type="OrthoDB" id="1470350at2759"/>
<gene>
    <name evidence="10" type="ORF">AB675_4169</name>
</gene>
<evidence type="ECO:0000256" key="5">
    <source>
        <dbReference type="ARBA" id="ARBA00023002"/>
    </source>
</evidence>
<keyword evidence="4 8" id="KW-0479">Metal-binding</keyword>
<evidence type="ECO:0000256" key="3">
    <source>
        <dbReference type="ARBA" id="ARBA00022617"/>
    </source>
</evidence>
<dbReference type="RefSeq" id="XP_017998453.1">
    <property type="nucleotide sequence ID" value="XM_018144287.1"/>
</dbReference>
<evidence type="ECO:0000256" key="7">
    <source>
        <dbReference type="ARBA" id="ARBA00023033"/>
    </source>
</evidence>
<keyword evidence="7 9" id="KW-0503">Monooxygenase</keyword>
<dbReference type="Pfam" id="PF00067">
    <property type="entry name" value="p450"/>
    <property type="match status" value="1"/>
</dbReference>
<comment type="similarity">
    <text evidence="2 9">Belongs to the cytochrome P450 family.</text>
</comment>
<comment type="caution">
    <text evidence="10">The sequence shown here is derived from an EMBL/GenBank/DDBJ whole genome shotgun (WGS) entry which is preliminary data.</text>
</comment>
<dbReference type="VEuPathDB" id="FungiDB:AB675_4169"/>
<dbReference type="PANTHER" id="PTHR24305:SF210">
    <property type="entry name" value="CYTOCHROME P450 MONOOXYGENASE ASQL-RELATED"/>
    <property type="match status" value="1"/>
</dbReference>
<dbReference type="PRINTS" id="PR00463">
    <property type="entry name" value="EP450I"/>
</dbReference>
<dbReference type="GO" id="GO:0004497">
    <property type="term" value="F:monooxygenase activity"/>
    <property type="evidence" value="ECO:0007669"/>
    <property type="project" value="UniProtKB-KW"/>
</dbReference>
<evidence type="ECO:0000313" key="10">
    <source>
        <dbReference type="EMBL" id="KPI38490.1"/>
    </source>
</evidence>
<dbReference type="InterPro" id="IPR050121">
    <property type="entry name" value="Cytochrome_P450_monoxygenase"/>
</dbReference>
<evidence type="ECO:0000256" key="2">
    <source>
        <dbReference type="ARBA" id="ARBA00010617"/>
    </source>
</evidence>
<keyword evidence="5 9" id="KW-0560">Oxidoreductase</keyword>
<keyword evidence="6 8" id="KW-0408">Iron</keyword>
<dbReference type="GO" id="GO:0020037">
    <property type="term" value="F:heme binding"/>
    <property type="evidence" value="ECO:0007669"/>
    <property type="project" value="InterPro"/>
</dbReference>
<evidence type="ECO:0000256" key="9">
    <source>
        <dbReference type="RuleBase" id="RU000461"/>
    </source>
</evidence>
<dbReference type="PROSITE" id="PS00086">
    <property type="entry name" value="CYTOCHROME_P450"/>
    <property type="match status" value="1"/>
</dbReference>
<dbReference type="PRINTS" id="PR00385">
    <property type="entry name" value="P450"/>
</dbReference>
<organism evidence="10 11">
    <name type="scientific">Cyphellophora attinorum</name>
    <dbReference type="NCBI Taxonomy" id="1664694"/>
    <lineage>
        <taxon>Eukaryota</taxon>
        <taxon>Fungi</taxon>
        <taxon>Dikarya</taxon>
        <taxon>Ascomycota</taxon>
        <taxon>Pezizomycotina</taxon>
        <taxon>Eurotiomycetes</taxon>
        <taxon>Chaetothyriomycetidae</taxon>
        <taxon>Chaetothyriales</taxon>
        <taxon>Cyphellophoraceae</taxon>
        <taxon>Cyphellophora</taxon>
    </lineage>
</organism>
<dbReference type="InterPro" id="IPR002401">
    <property type="entry name" value="Cyt_P450_E_grp-I"/>
</dbReference>
<evidence type="ECO:0000256" key="4">
    <source>
        <dbReference type="ARBA" id="ARBA00022723"/>
    </source>
</evidence>
<dbReference type="InterPro" id="IPR036396">
    <property type="entry name" value="Cyt_P450_sf"/>
</dbReference>
<accession>A0A0N1H8X9</accession>
<evidence type="ECO:0000256" key="6">
    <source>
        <dbReference type="ARBA" id="ARBA00023004"/>
    </source>
</evidence>
<evidence type="ECO:0000313" key="11">
    <source>
        <dbReference type="Proteomes" id="UP000038010"/>
    </source>
</evidence>
<dbReference type="GeneID" id="28736167"/>
<dbReference type="GO" id="GO:0016705">
    <property type="term" value="F:oxidoreductase activity, acting on paired donors, with incorporation or reduction of molecular oxygen"/>
    <property type="evidence" value="ECO:0007669"/>
    <property type="project" value="InterPro"/>
</dbReference>
<dbReference type="InterPro" id="IPR001128">
    <property type="entry name" value="Cyt_P450"/>
</dbReference>
<proteinExistence type="inferred from homology"/>
<dbReference type="EMBL" id="LFJN01000018">
    <property type="protein sequence ID" value="KPI38490.1"/>
    <property type="molecule type" value="Genomic_DNA"/>
</dbReference>
<keyword evidence="11" id="KW-1185">Reference proteome</keyword>
<sequence length="267" mass="30023">MASKKAKQVAVDLLGQSQKYVQERLEREKTEEGRKERDIIGLILRDDQHEKDPLAEEEIYTMSVTLVGAGSETTSAALTGLMYYLVQDPGTLKKLTAEVRDAFKTSEDVTVKGVAKLPYLNGAVEEGLRLFIPAPSLPPRVSPPGGHTVNGEWIPGGVNMVMANYHNSHSDQYFSEAERFRPERWLPRDAGGTDGLHVKNAYQAFSYGPRNCVGRLLAHTELRLILAKMVYDFDIELANEVTEWLESAKFFIAWEMKPLLLKFKPRV</sequence>
<dbReference type="STRING" id="1664694.A0A0N1H8X9"/>
<protein>
    <submittedName>
        <fullName evidence="10">Averantin hydroxylase</fullName>
    </submittedName>
</protein>
<keyword evidence="3 8" id="KW-0349">Heme</keyword>
<reference evidence="10 11" key="1">
    <citation type="submission" date="2015-06" db="EMBL/GenBank/DDBJ databases">
        <title>Draft genome of the ant-associated black yeast Phialophora attae CBS 131958.</title>
        <authorList>
            <person name="Moreno L.F."/>
            <person name="Stielow B.J."/>
            <person name="de Hoog S."/>
            <person name="Vicente V.A."/>
            <person name="Weiss V.A."/>
            <person name="de Vries M."/>
            <person name="Cruz L.M."/>
            <person name="Souza E.M."/>
        </authorList>
    </citation>
    <scope>NUCLEOTIDE SEQUENCE [LARGE SCALE GENOMIC DNA]</scope>
    <source>
        <strain evidence="10 11">CBS 131958</strain>
    </source>
</reference>
<dbReference type="Proteomes" id="UP000038010">
    <property type="component" value="Unassembled WGS sequence"/>
</dbReference>
<name>A0A0N1H8X9_9EURO</name>
<evidence type="ECO:0000256" key="8">
    <source>
        <dbReference type="PIRSR" id="PIRSR602401-1"/>
    </source>
</evidence>
<comment type="cofactor">
    <cofactor evidence="1 8">
        <name>heme</name>
        <dbReference type="ChEBI" id="CHEBI:30413"/>
    </cofactor>
</comment>
<dbReference type="AlphaFoldDB" id="A0A0N1H8X9"/>
<dbReference type="SUPFAM" id="SSF48264">
    <property type="entry name" value="Cytochrome P450"/>
    <property type="match status" value="1"/>
</dbReference>
<dbReference type="GO" id="GO:0005506">
    <property type="term" value="F:iron ion binding"/>
    <property type="evidence" value="ECO:0007669"/>
    <property type="project" value="InterPro"/>
</dbReference>